<keyword evidence="2" id="KW-1185">Reference proteome</keyword>
<evidence type="ECO:0000313" key="2">
    <source>
        <dbReference type="Proteomes" id="UP000540698"/>
    </source>
</evidence>
<reference evidence="1 2" key="1">
    <citation type="submission" date="2020-04" db="EMBL/GenBank/DDBJ databases">
        <title>MicrobeNet Type strains.</title>
        <authorList>
            <person name="Nicholson A.C."/>
        </authorList>
    </citation>
    <scope>NUCLEOTIDE SEQUENCE [LARGE SCALE GENOMIC DNA]</scope>
    <source>
        <strain evidence="1 2">DSM 44956</strain>
    </source>
</reference>
<dbReference type="AlphaFoldDB" id="A0A7X6L0Q9"/>
<dbReference type="Proteomes" id="UP000540698">
    <property type="component" value="Unassembled WGS sequence"/>
</dbReference>
<dbReference type="RefSeq" id="WP_062976887.1">
    <property type="nucleotide sequence ID" value="NZ_JAAXOS010000002.1"/>
</dbReference>
<organism evidence="1 2">
    <name type="scientific">Nocardia gamkensis</name>
    <dbReference type="NCBI Taxonomy" id="352869"/>
    <lineage>
        <taxon>Bacteria</taxon>
        <taxon>Bacillati</taxon>
        <taxon>Actinomycetota</taxon>
        <taxon>Actinomycetes</taxon>
        <taxon>Mycobacteriales</taxon>
        <taxon>Nocardiaceae</taxon>
        <taxon>Nocardia</taxon>
    </lineage>
</organism>
<name>A0A7X6L0Q9_9NOCA</name>
<gene>
    <name evidence="1" type="ORF">HGB38_05300</name>
</gene>
<dbReference type="EMBL" id="JAAXOS010000002">
    <property type="protein sequence ID" value="NKY25651.1"/>
    <property type="molecule type" value="Genomic_DNA"/>
</dbReference>
<comment type="caution">
    <text evidence="1">The sequence shown here is derived from an EMBL/GenBank/DDBJ whole genome shotgun (WGS) entry which is preliminary data.</text>
</comment>
<accession>A0A7X6L0Q9</accession>
<proteinExistence type="predicted"/>
<evidence type="ECO:0000313" key="1">
    <source>
        <dbReference type="EMBL" id="NKY25651.1"/>
    </source>
</evidence>
<protein>
    <submittedName>
        <fullName evidence="1">Uncharacterized protein</fullName>
    </submittedName>
</protein>
<sequence>MALALRPVDPVPLLVAMIAVARRITARYRLTPQEKRNLAAARGARPAVFTASIGGRAYRG</sequence>